<name>A0A8K0KQ98_LADFU</name>
<dbReference type="PANTHER" id="PTHR12236:SF95">
    <property type="entry name" value="CUTICULAR PROTEIN 76BD, ISOFORM C-RELATED"/>
    <property type="match status" value="1"/>
</dbReference>
<dbReference type="PANTHER" id="PTHR12236">
    <property type="entry name" value="STRUCTURAL CONTITUENT OF CUTICLE"/>
    <property type="match status" value="1"/>
</dbReference>
<evidence type="ECO:0000256" key="3">
    <source>
        <dbReference type="SAM" id="MobiDB-lite"/>
    </source>
</evidence>
<evidence type="ECO:0000256" key="1">
    <source>
        <dbReference type="ARBA" id="ARBA00022460"/>
    </source>
</evidence>
<dbReference type="GO" id="GO:0005615">
    <property type="term" value="C:extracellular space"/>
    <property type="evidence" value="ECO:0007669"/>
    <property type="project" value="TreeGrafter"/>
</dbReference>
<dbReference type="GO" id="GO:0042302">
    <property type="term" value="F:structural constituent of cuticle"/>
    <property type="evidence" value="ECO:0007669"/>
    <property type="project" value="UniProtKB-UniRule"/>
</dbReference>
<proteinExistence type="predicted"/>
<keyword evidence="1 2" id="KW-0193">Cuticle</keyword>
<dbReference type="OrthoDB" id="6510765at2759"/>
<dbReference type="PROSITE" id="PS51155">
    <property type="entry name" value="CHIT_BIND_RR_2"/>
    <property type="match status" value="1"/>
</dbReference>
<sequence length="174" mass="19386">MEGKKSRCPRRFSVLLLLPLLAASASSEPQHHHPASSFAKFYGPVVVGHDKEVRVGAAHLQHHLHHPQQNPHHEMSTVDYVAQPLYDYAYGVIDHKTGDSHGQKERRDGHKVQGEYHVAEPSGNIRTVRYWADETGFHATVHNSDPKAAAEALPPGPGRPSHTEEDDGSSEEYW</sequence>
<dbReference type="Pfam" id="PF00379">
    <property type="entry name" value="Chitin_bind_4"/>
    <property type="match status" value="1"/>
</dbReference>
<dbReference type="InterPro" id="IPR051217">
    <property type="entry name" value="Insect_Cuticle_Struc_Prot"/>
</dbReference>
<evidence type="ECO:0000313" key="5">
    <source>
        <dbReference type="EMBL" id="KAG8238454.1"/>
    </source>
</evidence>
<keyword evidence="6" id="KW-1185">Reference proteome</keyword>
<gene>
    <name evidence="5" type="ORF">J437_LFUL002911</name>
</gene>
<evidence type="ECO:0000313" key="6">
    <source>
        <dbReference type="Proteomes" id="UP000792457"/>
    </source>
</evidence>
<feature type="compositionally biased region" description="Acidic residues" evidence="3">
    <location>
        <begin position="164"/>
        <end position="174"/>
    </location>
</feature>
<dbReference type="InterPro" id="IPR000618">
    <property type="entry name" value="Insect_cuticle"/>
</dbReference>
<keyword evidence="4" id="KW-0732">Signal</keyword>
<protein>
    <submittedName>
        <fullName evidence="5">Uncharacterized protein</fullName>
    </submittedName>
</protein>
<dbReference type="EMBL" id="KZ309354">
    <property type="protein sequence ID" value="KAG8238454.1"/>
    <property type="molecule type" value="Genomic_DNA"/>
</dbReference>
<feature type="chain" id="PRO_5035454888" evidence="4">
    <location>
        <begin position="28"/>
        <end position="174"/>
    </location>
</feature>
<reference evidence="5" key="2">
    <citation type="submission" date="2017-10" db="EMBL/GenBank/DDBJ databases">
        <title>Ladona fulva Genome sequencing and assembly.</title>
        <authorList>
            <person name="Murali S."/>
            <person name="Richards S."/>
            <person name="Bandaranaike D."/>
            <person name="Bellair M."/>
            <person name="Blankenburg K."/>
            <person name="Chao H."/>
            <person name="Dinh H."/>
            <person name="Doddapaneni H."/>
            <person name="Dugan-Rocha S."/>
            <person name="Elkadiri S."/>
            <person name="Gnanaolivu R."/>
            <person name="Hernandez B."/>
            <person name="Skinner E."/>
            <person name="Javaid M."/>
            <person name="Lee S."/>
            <person name="Li M."/>
            <person name="Ming W."/>
            <person name="Munidasa M."/>
            <person name="Muniz J."/>
            <person name="Nguyen L."/>
            <person name="Hughes D."/>
            <person name="Osuji N."/>
            <person name="Pu L.-L."/>
            <person name="Puazo M."/>
            <person name="Qu C."/>
            <person name="Quiroz J."/>
            <person name="Raj R."/>
            <person name="Weissenberger G."/>
            <person name="Xin Y."/>
            <person name="Zou X."/>
            <person name="Han Y."/>
            <person name="Worley K."/>
            <person name="Muzny D."/>
            <person name="Gibbs R."/>
        </authorList>
    </citation>
    <scope>NUCLEOTIDE SEQUENCE</scope>
    <source>
        <strain evidence="5">Sampled in the wild</strain>
    </source>
</reference>
<feature type="signal peptide" evidence="4">
    <location>
        <begin position="1"/>
        <end position="27"/>
    </location>
</feature>
<accession>A0A8K0KQ98</accession>
<organism evidence="5 6">
    <name type="scientific">Ladona fulva</name>
    <name type="common">Scarce chaser dragonfly</name>
    <name type="synonym">Libellula fulva</name>
    <dbReference type="NCBI Taxonomy" id="123851"/>
    <lineage>
        <taxon>Eukaryota</taxon>
        <taxon>Metazoa</taxon>
        <taxon>Ecdysozoa</taxon>
        <taxon>Arthropoda</taxon>
        <taxon>Hexapoda</taxon>
        <taxon>Insecta</taxon>
        <taxon>Pterygota</taxon>
        <taxon>Palaeoptera</taxon>
        <taxon>Odonata</taxon>
        <taxon>Epiprocta</taxon>
        <taxon>Anisoptera</taxon>
        <taxon>Libelluloidea</taxon>
        <taxon>Libellulidae</taxon>
        <taxon>Ladona</taxon>
    </lineage>
</organism>
<dbReference type="Proteomes" id="UP000792457">
    <property type="component" value="Unassembled WGS sequence"/>
</dbReference>
<evidence type="ECO:0000256" key="4">
    <source>
        <dbReference type="SAM" id="SignalP"/>
    </source>
</evidence>
<dbReference type="AlphaFoldDB" id="A0A8K0KQ98"/>
<feature type="region of interest" description="Disordered" evidence="3">
    <location>
        <begin position="141"/>
        <end position="174"/>
    </location>
</feature>
<reference evidence="5" key="1">
    <citation type="submission" date="2013-04" db="EMBL/GenBank/DDBJ databases">
        <authorList>
            <person name="Qu J."/>
            <person name="Murali S.C."/>
            <person name="Bandaranaike D."/>
            <person name="Bellair M."/>
            <person name="Blankenburg K."/>
            <person name="Chao H."/>
            <person name="Dinh H."/>
            <person name="Doddapaneni H."/>
            <person name="Downs B."/>
            <person name="Dugan-Rocha S."/>
            <person name="Elkadiri S."/>
            <person name="Gnanaolivu R.D."/>
            <person name="Hernandez B."/>
            <person name="Javaid M."/>
            <person name="Jayaseelan J.C."/>
            <person name="Lee S."/>
            <person name="Li M."/>
            <person name="Ming W."/>
            <person name="Munidasa M."/>
            <person name="Muniz J."/>
            <person name="Nguyen L."/>
            <person name="Ongeri F."/>
            <person name="Osuji N."/>
            <person name="Pu L.-L."/>
            <person name="Puazo M."/>
            <person name="Qu C."/>
            <person name="Quiroz J."/>
            <person name="Raj R."/>
            <person name="Weissenberger G."/>
            <person name="Xin Y."/>
            <person name="Zou X."/>
            <person name="Han Y."/>
            <person name="Richards S."/>
            <person name="Worley K."/>
            <person name="Muzny D."/>
            <person name="Gibbs R."/>
        </authorList>
    </citation>
    <scope>NUCLEOTIDE SEQUENCE</scope>
    <source>
        <strain evidence="5">Sampled in the wild</strain>
    </source>
</reference>
<comment type="caution">
    <text evidence="5">The sequence shown here is derived from an EMBL/GenBank/DDBJ whole genome shotgun (WGS) entry which is preliminary data.</text>
</comment>
<evidence type="ECO:0000256" key="2">
    <source>
        <dbReference type="PROSITE-ProRule" id="PRU00497"/>
    </source>
</evidence>
<dbReference type="GO" id="GO:0031012">
    <property type="term" value="C:extracellular matrix"/>
    <property type="evidence" value="ECO:0007669"/>
    <property type="project" value="TreeGrafter"/>
</dbReference>